<sequence length="232" mass="27156">KWELRDRKYKALPEDSEWRDPKYKPALVPTLMSDDEDEYDKSGRKTGRFVSRRPTWRSDLMQSFLDAIDAVRGVDPGHKYITRIRGPVKESAPLKANLLSNRARKWMVSATWLEESDNNTRYNNNSYISVSGVAWGDPEDPETLEEKAKTFKEEMRSIKNQKERLDDETGTRTSTKKSKKSSKMSQQKKSKKRARGDEDEEVEENAEEEQPVRQRLRQRHTEDNQLASDEEE</sequence>
<feature type="compositionally biased region" description="Acidic residues" evidence="1">
    <location>
        <begin position="197"/>
        <end position="209"/>
    </location>
</feature>
<keyword evidence="3" id="KW-1185">Reference proteome</keyword>
<dbReference type="AlphaFoldDB" id="A0A165SEH4"/>
<feature type="non-terminal residue" evidence="2">
    <location>
        <position position="1"/>
    </location>
</feature>
<evidence type="ECO:0000313" key="3">
    <source>
        <dbReference type="Proteomes" id="UP000076761"/>
    </source>
</evidence>
<gene>
    <name evidence="2" type="ORF">NEOLEDRAFT_1065983</name>
</gene>
<dbReference type="OrthoDB" id="3264915at2759"/>
<evidence type="ECO:0000313" key="2">
    <source>
        <dbReference type="EMBL" id="KZT25038.1"/>
    </source>
</evidence>
<proteinExistence type="predicted"/>
<dbReference type="STRING" id="1314782.A0A165SEH4"/>
<feature type="compositionally biased region" description="Basic residues" evidence="1">
    <location>
        <begin position="174"/>
        <end position="194"/>
    </location>
</feature>
<dbReference type="Proteomes" id="UP000076761">
    <property type="component" value="Unassembled WGS sequence"/>
</dbReference>
<dbReference type="EMBL" id="KV425574">
    <property type="protein sequence ID" value="KZT25038.1"/>
    <property type="molecule type" value="Genomic_DNA"/>
</dbReference>
<name>A0A165SEH4_9AGAM</name>
<feature type="compositionally biased region" description="Basic and acidic residues" evidence="1">
    <location>
        <begin position="153"/>
        <end position="170"/>
    </location>
</feature>
<feature type="region of interest" description="Disordered" evidence="1">
    <location>
        <begin position="153"/>
        <end position="232"/>
    </location>
</feature>
<accession>A0A165SEH4</accession>
<organism evidence="2 3">
    <name type="scientific">Neolentinus lepideus HHB14362 ss-1</name>
    <dbReference type="NCBI Taxonomy" id="1314782"/>
    <lineage>
        <taxon>Eukaryota</taxon>
        <taxon>Fungi</taxon>
        <taxon>Dikarya</taxon>
        <taxon>Basidiomycota</taxon>
        <taxon>Agaricomycotina</taxon>
        <taxon>Agaricomycetes</taxon>
        <taxon>Gloeophyllales</taxon>
        <taxon>Gloeophyllaceae</taxon>
        <taxon>Neolentinus</taxon>
    </lineage>
</organism>
<evidence type="ECO:0000256" key="1">
    <source>
        <dbReference type="SAM" id="MobiDB-lite"/>
    </source>
</evidence>
<reference evidence="2 3" key="1">
    <citation type="journal article" date="2016" name="Mol. Biol. Evol.">
        <title>Comparative Genomics of Early-Diverging Mushroom-Forming Fungi Provides Insights into the Origins of Lignocellulose Decay Capabilities.</title>
        <authorList>
            <person name="Nagy L.G."/>
            <person name="Riley R."/>
            <person name="Tritt A."/>
            <person name="Adam C."/>
            <person name="Daum C."/>
            <person name="Floudas D."/>
            <person name="Sun H."/>
            <person name="Yadav J.S."/>
            <person name="Pangilinan J."/>
            <person name="Larsson K.H."/>
            <person name="Matsuura K."/>
            <person name="Barry K."/>
            <person name="Labutti K."/>
            <person name="Kuo R."/>
            <person name="Ohm R.A."/>
            <person name="Bhattacharya S.S."/>
            <person name="Shirouzu T."/>
            <person name="Yoshinaga Y."/>
            <person name="Martin F.M."/>
            <person name="Grigoriev I.V."/>
            <person name="Hibbett D.S."/>
        </authorList>
    </citation>
    <scope>NUCLEOTIDE SEQUENCE [LARGE SCALE GENOMIC DNA]</scope>
    <source>
        <strain evidence="2 3">HHB14362 ss-1</strain>
    </source>
</reference>
<protein>
    <submittedName>
        <fullName evidence="2">Uncharacterized protein</fullName>
    </submittedName>
</protein>
<dbReference type="InParanoid" id="A0A165SEH4"/>